<keyword evidence="3" id="KW-1185">Reference proteome</keyword>
<evidence type="ECO:0000313" key="2">
    <source>
        <dbReference type="EMBL" id="CCG46245.1"/>
    </source>
</evidence>
<keyword evidence="1" id="KW-0812">Transmembrane</keyword>
<dbReference type="KEGG" id="hhd:HBHAL_3903"/>
<name>I0JQ25_HALH3</name>
<feature type="transmembrane region" description="Helical" evidence="1">
    <location>
        <begin position="75"/>
        <end position="94"/>
    </location>
</feature>
<proteinExistence type="predicted"/>
<protein>
    <submittedName>
        <fullName evidence="2">Uncharacterized protein</fullName>
    </submittedName>
</protein>
<dbReference type="HOGENOM" id="CLU_1774820_0_0_9"/>
<dbReference type="PATRIC" id="fig|866895.3.peg.2929"/>
<dbReference type="Proteomes" id="UP000007397">
    <property type="component" value="Chromosome"/>
</dbReference>
<evidence type="ECO:0000256" key="1">
    <source>
        <dbReference type="SAM" id="Phobius"/>
    </source>
</evidence>
<organism evidence="2 3">
    <name type="scientific">Halobacillus halophilus (strain ATCC 35676 / DSM 2266 / JCM 20832 / KCTC 3685 / LMG 17431 / NBRC 102448 / NCIMB 2269)</name>
    <name type="common">Sporosarcina halophila</name>
    <dbReference type="NCBI Taxonomy" id="866895"/>
    <lineage>
        <taxon>Bacteria</taxon>
        <taxon>Bacillati</taxon>
        <taxon>Bacillota</taxon>
        <taxon>Bacilli</taxon>
        <taxon>Bacillales</taxon>
        <taxon>Bacillaceae</taxon>
        <taxon>Halobacillus</taxon>
    </lineage>
</organism>
<keyword evidence="1" id="KW-0472">Membrane</keyword>
<dbReference type="AlphaFoldDB" id="I0JQ25"/>
<accession>I0JQ25</accession>
<reference evidence="2 3" key="1">
    <citation type="journal article" date="2013" name="Environ. Microbiol.">
        <title>Chloride and organic osmolytes: a hybrid strategy to cope with elevated salinities by the moderately halophilic, chloride-dependent bacterium Halobacillus halophilus.</title>
        <authorList>
            <person name="Saum S.H."/>
            <person name="Pfeiffer F."/>
            <person name="Palm P."/>
            <person name="Rampp M."/>
            <person name="Schuster S.C."/>
            <person name="Muller V."/>
            <person name="Oesterhelt D."/>
        </authorList>
    </citation>
    <scope>NUCLEOTIDE SEQUENCE [LARGE SCALE GENOMIC DNA]</scope>
    <source>
        <strain evidence="3">ATCC 35676 / DSM 2266 / JCM 20832 / KCTC 3685 / LMG 17431 / NBRC 102448 / NCIMB 2269</strain>
    </source>
</reference>
<evidence type="ECO:0000313" key="3">
    <source>
        <dbReference type="Proteomes" id="UP000007397"/>
    </source>
</evidence>
<gene>
    <name evidence="2" type="ordered locus">HBHAL_3903</name>
</gene>
<keyword evidence="1" id="KW-1133">Transmembrane helix</keyword>
<dbReference type="EMBL" id="HE717023">
    <property type="protein sequence ID" value="CCG46245.1"/>
    <property type="molecule type" value="Genomic_DNA"/>
</dbReference>
<sequence length="146" mass="16732">MLLIKCPMFLIMFHFNFVKKLFSSDSCTPKSQVLLCDNFSVPLSIYMIVNHLFGEESTQMKQALRDCLSINEYRISAIIIGFFITLGVTMFQYVRLGTIDMNVQNLILTFIYVIGGIQVSQHVKDIAIKNREDRADRADRAAQNEP</sequence>